<keyword evidence="3" id="KW-1185">Reference proteome</keyword>
<sequence>MSGRPTRAIVERWAHEVEAAEVADRPAAGFARSEPRGRAIRYLRGLLSDTERKNGWQLAEHLGEATPDGVPHLLARAGWDADGVRDDLTAYVGQHLGDPHGALIVDETGFLKKGTKSCGVGRQYSGTAGRIENRRVGVFLAYAGSKGSALIDRALDLPREWTNDSPRCRGAGVPKAVAFATKIVLAKRMIERAVAAGVPARWVTADAVYGSDYAFRIALENQGLGYVLAVRTDFAVTVGFRQIRAKALPAEVPAGAWQRVRGGAGSKGPRWYDWARTRINGPDPRRCQRWVLIRRNASDPADVSYFVCGGRAATTLPELVTIAGKRWVVEECFELAKGDCGLDEDEVRSWTGWHRHLTLSLFALAVVAVIRSRVPPVRRKKGARG</sequence>
<evidence type="ECO:0000313" key="2">
    <source>
        <dbReference type="EMBL" id="QEL16642.1"/>
    </source>
</evidence>
<proteinExistence type="predicted"/>
<evidence type="ECO:0000313" key="3">
    <source>
        <dbReference type="Proteomes" id="UP000324974"/>
    </source>
</evidence>
<feature type="domain" description="Transposase IS701-like DDE" evidence="1">
    <location>
        <begin position="29"/>
        <end position="243"/>
    </location>
</feature>
<name>A0A5C1AFX3_9BACT</name>
<dbReference type="Proteomes" id="UP000324974">
    <property type="component" value="Chromosome"/>
</dbReference>
<dbReference type="Pfam" id="PF13546">
    <property type="entry name" value="DDE_5"/>
    <property type="match status" value="1"/>
</dbReference>
<dbReference type="PANTHER" id="PTHR33627:SF1">
    <property type="entry name" value="TRANSPOSASE"/>
    <property type="match status" value="1"/>
</dbReference>
<dbReference type="InterPro" id="IPR038721">
    <property type="entry name" value="IS701-like_DDE_dom"/>
</dbReference>
<evidence type="ECO:0000259" key="1">
    <source>
        <dbReference type="Pfam" id="PF13546"/>
    </source>
</evidence>
<organism evidence="2 3">
    <name type="scientific">Limnoglobus roseus</name>
    <dbReference type="NCBI Taxonomy" id="2598579"/>
    <lineage>
        <taxon>Bacteria</taxon>
        <taxon>Pseudomonadati</taxon>
        <taxon>Planctomycetota</taxon>
        <taxon>Planctomycetia</taxon>
        <taxon>Gemmatales</taxon>
        <taxon>Gemmataceae</taxon>
        <taxon>Limnoglobus</taxon>
    </lineage>
</organism>
<dbReference type="NCBIfam" id="NF033540">
    <property type="entry name" value="transpos_IS701"/>
    <property type="match status" value="1"/>
</dbReference>
<dbReference type="InterPro" id="IPR039365">
    <property type="entry name" value="IS701-like"/>
</dbReference>
<dbReference type="KEGG" id="lrs:PX52LOC_03602"/>
<protein>
    <submittedName>
        <fullName evidence="2">IS701 family transposase</fullName>
    </submittedName>
</protein>
<dbReference type="InterPro" id="IPR012337">
    <property type="entry name" value="RNaseH-like_sf"/>
</dbReference>
<accession>A0A5C1AFX3</accession>
<dbReference type="AlphaFoldDB" id="A0A5C1AFX3"/>
<gene>
    <name evidence="2" type="ORF">PX52LOC_03602</name>
</gene>
<dbReference type="OrthoDB" id="5525203at2"/>
<dbReference type="SUPFAM" id="SSF53098">
    <property type="entry name" value="Ribonuclease H-like"/>
    <property type="match status" value="1"/>
</dbReference>
<dbReference type="RefSeq" id="WP_149111345.1">
    <property type="nucleotide sequence ID" value="NZ_CP042425.1"/>
</dbReference>
<dbReference type="EMBL" id="CP042425">
    <property type="protein sequence ID" value="QEL16642.1"/>
    <property type="molecule type" value="Genomic_DNA"/>
</dbReference>
<reference evidence="3" key="1">
    <citation type="submission" date="2019-08" db="EMBL/GenBank/DDBJ databases">
        <title>Limnoglobus roseus gen. nov., sp. nov., a novel freshwater planctomycete with a giant genome from the family Gemmataceae.</title>
        <authorList>
            <person name="Kulichevskaya I.S."/>
            <person name="Naumoff D.G."/>
            <person name="Miroshnikov K."/>
            <person name="Ivanova A."/>
            <person name="Philippov D.A."/>
            <person name="Hakobyan A."/>
            <person name="Rijpstra I.C."/>
            <person name="Sinninghe Damste J.S."/>
            <person name="Liesack W."/>
            <person name="Dedysh S.N."/>
        </authorList>
    </citation>
    <scope>NUCLEOTIDE SEQUENCE [LARGE SCALE GENOMIC DNA]</scope>
    <source>
        <strain evidence="3">PX52</strain>
    </source>
</reference>
<dbReference type="PANTHER" id="PTHR33627">
    <property type="entry name" value="TRANSPOSASE"/>
    <property type="match status" value="1"/>
</dbReference>